<organism evidence="2 3">
    <name type="scientific">Candida verbasci</name>
    <dbReference type="NCBI Taxonomy" id="1227364"/>
    <lineage>
        <taxon>Eukaryota</taxon>
        <taxon>Fungi</taxon>
        <taxon>Dikarya</taxon>
        <taxon>Ascomycota</taxon>
        <taxon>Saccharomycotina</taxon>
        <taxon>Pichiomycetes</taxon>
        <taxon>Debaryomycetaceae</taxon>
        <taxon>Candida/Lodderomyces clade</taxon>
        <taxon>Candida</taxon>
    </lineage>
</organism>
<feature type="region of interest" description="Disordered" evidence="1">
    <location>
        <begin position="1"/>
        <end position="21"/>
    </location>
</feature>
<evidence type="ECO:0000256" key="1">
    <source>
        <dbReference type="SAM" id="MobiDB-lite"/>
    </source>
</evidence>
<comment type="caution">
    <text evidence="2">The sequence shown here is derived from an EMBL/GenBank/DDBJ whole genome shotgun (WGS) entry which is preliminary data.</text>
</comment>
<name>A0A9W4TYJ5_9ASCO</name>
<dbReference type="OrthoDB" id="8189076at2759"/>
<evidence type="ECO:0000313" key="3">
    <source>
        <dbReference type="Proteomes" id="UP001152885"/>
    </source>
</evidence>
<dbReference type="AlphaFoldDB" id="A0A9W4TYJ5"/>
<feature type="region of interest" description="Disordered" evidence="1">
    <location>
        <begin position="117"/>
        <end position="180"/>
    </location>
</feature>
<accession>A0A9W4TYJ5</accession>
<proteinExistence type="predicted"/>
<dbReference type="EMBL" id="CANTUO010000004">
    <property type="protein sequence ID" value="CAI5759547.1"/>
    <property type="molecule type" value="Genomic_DNA"/>
</dbReference>
<feature type="compositionally biased region" description="Low complexity" evidence="1">
    <location>
        <begin position="162"/>
        <end position="180"/>
    </location>
</feature>
<sequence>MSLFKDSQHQQQQQQHTRLPDSIKIDDITSGKIDPNLIYDEIERLKVEINILRNDMAMFLKALVSIKSNQSQQDYYLIIVSRLNIIQTSIKDYCEKYNKLLPIINLAQIKLGHEVEAPPPTKSKSATSTLNNTPISINKSTPSMNTTSNIKIDDKNKKTTKKNSISNKNIGSTSNQPIIL</sequence>
<gene>
    <name evidence="2" type="ORF">CANVERA_P4058</name>
</gene>
<reference evidence="2" key="1">
    <citation type="submission" date="2022-12" db="EMBL/GenBank/DDBJ databases">
        <authorList>
            <person name="Brejova B."/>
        </authorList>
    </citation>
    <scope>NUCLEOTIDE SEQUENCE</scope>
</reference>
<protein>
    <submittedName>
        <fullName evidence="2">Uncharacterized protein</fullName>
    </submittedName>
</protein>
<evidence type="ECO:0000313" key="2">
    <source>
        <dbReference type="EMBL" id="CAI5759547.1"/>
    </source>
</evidence>
<keyword evidence="3" id="KW-1185">Reference proteome</keyword>
<feature type="compositionally biased region" description="Polar residues" evidence="1">
    <location>
        <begin position="122"/>
        <end position="146"/>
    </location>
</feature>
<dbReference type="Proteomes" id="UP001152885">
    <property type="component" value="Unassembled WGS sequence"/>
</dbReference>